<keyword evidence="2" id="KW-1185">Reference proteome</keyword>
<reference evidence="1" key="1">
    <citation type="submission" date="2021-06" db="EMBL/GenBank/DDBJ databases">
        <title>Comparative genomics, transcriptomics and evolutionary studies reveal genomic signatures of adaptation to plant cell wall in hemibiotrophic fungi.</title>
        <authorList>
            <consortium name="DOE Joint Genome Institute"/>
            <person name="Baroncelli R."/>
            <person name="Diaz J.F."/>
            <person name="Benocci T."/>
            <person name="Peng M."/>
            <person name="Battaglia E."/>
            <person name="Haridas S."/>
            <person name="Andreopoulos W."/>
            <person name="Labutti K."/>
            <person name="Pangilinan J."/>
            <person name="Floch G.L."/>
            <person name="Makela M.R."/>
            <person name="Henrissat B."/>
            <person name="Grigoriev I.V."/>
            <person name="Crouch J.A."/>
            <person name="De Vries R.P."/>
            <person name="Sukno S.A."/>
            <person name="Thon M.R."/>
        </authorList>
    </citation>
    <scope>NUCLEOTIDE SEQUENCE</scope>
    <source>
        <strain evidence="1">CBS 125086</strain>
    </source>
</reference>
<dbReference type="AlphaFoldDB" id="A0AAD8Q4J4"/>
<protein>
    <submittedName>
        <fullName evidence="1">Uncharacterized protein</fullName>
    </submittedName>
</protein>
<gene>
    <name evidence="1" type="ORF">LY79DRAFT_88922</name>
</gene>
<proteinExistence type="predicted"/>
<comment type="caution">
    <text evidence="1">The sequence shown here is derived from an EMBL/GenBank/DDBJ whole genome shotgun (WGS) entry which is preliminary data.</text>
</comment>
<organism evidence="1 2">
    <name type="scientific">Colletotrichum navitas</name>
    <dbReference type="NCBI Taxonomy" id="681940"/>
    <lineage>
        <taxon>Eukaryota</taxon>
        <taxon>Fungi</taxon>
        <taxon>Dikarya</taxon>
        <taxon>Ascomycota</taxon>
        <taxon>Pezizomycotina</taxon>
        <taxon>Sordariomycetes</taxon>
        <taxon>Hypocreomycetidae</taxon>
        <taxon>Glomerellales</taxon>
        <taxon>Glomerellaceae</taxon>
        <taxon>Colletotrichum</taxon>
        <taxon>Colletotrichum graminicola species complex</taxon>
    </lineage>
</organism>
<evidence type="ECO:0000313" key="1">
    <source>
        <dbReference type="EMBL" id="KAK1595710.1"/>
    </source>
</evidence>
<sequence>MTAHQDRKPTSFGLLQSSAFSTILVELSKHATDIPGSGASKLVDDRYTAVTGEPDSMAASASSAIALSSSKSNTGLVPRRAASLQSYFHRDTGPPRSEITQATRVLEAISQVYGWIHASQFVPGGPVPCLRSTEYMETGSTRSSLGPGPARCSFAGI</sequence>
<dbReference type="RefSeq" id="XP_060416687.1">
    <property type="nucleotide sequence ID" value="XM_060565190.1"/>
</dbReference>
<dbReference type="EMBL" id="JAHLJV010000014">
    <property type="protein sequence ID" value="KAK1595710.1"/>
    <property type="molecule type" value="Genomic_DNA"/>
</dbReference>
<name>A0AAD8Q4J4_9PEZI</name>
<dbReference type="GeneID" id="85449430"/>
<dbReference type="Proteomes" id="UP001230504">
    <property type="component" value="Unassembled WGS sequence"/>
</dbReference>
<accession>A0AAD8Q4J4</accession>
<evidence type="ECO:0000313" key="2">
    <source>
        <dbReference type="Proteomes" id="UP001230504"/>
    </source>
</evidence>